<name>A0A368G6Y3_ANCCA</name>
<dbReference type="InterPro" id="IPR054090">
    <property type="entry name" value="Cep192_Spd-2-like_dom"/>
</dbReference>
<evidence type="ECO:0000256" key="1">
    <source>
        <dbReference type="SAM" id="MobiDB-lite"/>
    </source>
</evidence>
<keyword evidence="3" id="KW-0418">Kinase</keyword>
<organism evidence="3 4">
    <name type="scientific">Ancylostoma caninum</name>
    <name type="common">Dog hookworm</name>
    <dbReference type="NCBI Taxonomy" id="29170"/>
    <lineage>
        <taxon>Eukaryota</taxon>
        <taxon>Metazoa</taxon>
        <taxon>Ecdysozoa</taxon>
        <taxon>Nematoda</taxon>
        <taxon>Chromadorea</taxon>
        <taxon>Rhabditida</taxon>
        <taxon>Rhabditina</taxon>
        <taxon>Rhabditomorpha</taxon>
        <taxon>Strongyloidea</taxon>
        <taxon>Ancylostomatidae</taxon>
        <taxon>Ancylostomatinae</taxon>
        <taxon>Ancylostoma</taxon>
    </lineage>
</organism>
<dbReference type="Gene3D" id="2.60.40.10">
    <property type="entry name" value="Immunoglobulins"/>
    <property type="match status" value="1"/>
</dbReference>
<keyword evidence="4" id="KW-1185">Reference proteome</keyword>
<keyword evidence="3" id="KW-0808">Transferase</keyword>
<proteinExistence type="predicted"/>
<reference evidence="3 4" key="1">
    <citation type="submission" date="2014-10" db="EMBL/GenBank/DDBJ databases">
        <title>Draft genome of the hookworm Ancylostoma caninum.</title>
        <authorList>
            <person name="Mitreva M."/>
        </authorList>
    </citation>
    <scope>NUCLEOTIDE SEQUENCE [LARGE SCALE GENOMIC DNA]</scope>
    <source>
        <strain evidence="3 4">Baltimore</strain>
    </source>
</reference>
<dbReference type="STRING" id="29170.A0A368G6Y3"/>
<sequence>MGDVVDNDEDELLEDRFDDDSFDDAPLSDPESHFDEQDLLSIDGNGLGGQYTEDLPSKEIFSRPALSTIPEESKIDDIPTSDITMVSNAHGRLSDGLCSSSRSTISQAFSIKSSDFNTNQKASDIIQREQESFLRGHGLFIQDDPRFDRSHFEKENSWEPSIPNQSFGVVEVADVPKDPPISVKGDGGSEQQRIRNGCISDRNFVERASFRSGAPADQDVKQVDPLDDLTNNQQRSQVVPANDVRSTPQRTSTRQRKLGPGNSPIVNECSSEDAQTSTPVSMVAKLPPRQRLRDLDDMVLGISIIKPDGASAKEAARGLENLSLAESTDTTMLSTGQIQSILKFDSDEDKTSASSKGIPSGSPSTLMRELEAQRKSRVKLKKPRALLPPLPPRNPNARSSSKAMISSNVTEPNERKVTPVNRRVLDEDAKPLLSMTTTCQPTESVSSVVAAPTNVSKPLSTSQQPIEMASQLNVSRQQKDGMQKPTKDVQEVVTREERLSSRPQSVRSSSSLSTVTGVRSASQMSSDTSQRSVLFIPQHEVAFGFITIGDTAVSTVDVTNRTDHPLRIRAKLNNPGNVFTQLGSELFQLLDSQIILLDAHRSTSLRIEFCATQCARFCTSLSIHASGGGGPAVKYRMPVRGMGGTAVVTVKDREDLRISRNGSYVLQSSYESTFSFTLVNSGKRHAFARTVVLYYGESGTSEQVPVDVRPGAGIVIGRNESKQISIRLRSSLPFSDWRSSQNSIASSASTTQRAVSPLQVVVYWGEERTRRRLRCYEEKTGAVHHCETLQFTDHYFGEEPEFAPPQGYPVSKEDVRLFDQTLRMYIIYVCSPRIRPRQSLASNSSLERSLQPDDTLRERTVYNTLVIPDQTIR</sequence>
<evidence type="ECO:0000259" key="2">
    <source>
        <dbReference type="Pfam" id="PF22073"/>
    </source>
</evidence>
<dbReference type="EMBL" id="JOJR01000298">
    <property type="protein sequence ID" value="RCN40191.1"/>
    <property type="molecule type" value="Genomic_DNA"/>
</dbReference>
<feature type="compositionally biased region" description="Basic and acidic residues" evidence="1">
    <location>
        <begin position="477"/>
        <end position="500"/>
    </location>
</feature>
<dbReference type="AlphaFoldDB" id="A0A368G6Y3"/>
<feature type="compositionally biased region" description="Polar residues" evidence="1">
    <location>
        <begin position="352"/>
        <end position="365"/>
    </location>
</feature>
<feature type="domain" description="Cep192/Spd-2-like" evidence="2">
    <location>
        <begin position="538"/>
        <end position="644"/>
    </location>
</feature>
<feature type="region of interest" description="Disordered" evidence="1">
    <location>
        <begin position="231"/>
        <end position="265"/>
    </location>
</feature>
<gene>
    <name evidence="3" type="ORF">ANCCAN_13886</name>
</gene>
<feature type="compositionally biased region" description="Low complexity" evidence="1">
    <location>
        <begin position="501"/>
        <end position="520"/>
    </location>
</feature>
<feature type="region of interest" description="Disordered" evidence="1">
    <location>
        <begin position="345"/>
        <end position="416"/>
    </location>
</feature>
<accession>A0A368G6Y3</accession>
<evidence type="ECO:0000313" key="3">
    <source>
        <dbReference type="EMBL" id="RCN40191.1"/>
    </source>
</evidence>
<dbReference type="Pfam" id="PF22073">
    <property type="entry name" value="Cep192_D4"/>
    <property type="match status" value="1"/>
</dbReference>
<dbReference type="GO" id="GO:0016301">
    <property type="term" value="F:kinase activity"/>
    <property type="evidence" value="ECO:0007669"/>
    <property type="project" value="UniProtKB-KW"/>
</dbReference>
<comment type="caution">
    <text evidence="3">The sequence shown here is derived from an EMBL/GenBank/DDBJ whole genome shotgun (WGS) entry which is preliminary data.</text>
</comment>
<feature type="region of interest" description="Disordered" evidence="1">
    <location>
        <begin position="1"/>
        <end position="35"/>
    </location>
</feature>
<feature type="compositionally biased region" description="Acidic residues" evidence="1">
    <location>
        <begin position="1"/>
        <end position="23"/>
    </location>
</feature>
<dbReference type="OrthoDB" id="5799239at2759"/>
<dbReference type="InterPro" id="IPR013783">
    <property type="entry name" value="Ig-like_fold"/>
</dbReference>
<feature type="compositionally biased region" description="Basic residues" evidence="1">
    <location>
        <begin position="375"/>
        <end position="384"/>
    </location>
</feature>
<evidence type="ECO:0000313" key="4">
    <source>
        <dbReference type="Proteomes" id="UP000252519"/>
    </source>
</evidence>
<feature type="region of interest" description="Disordered" evidence="1">
    <location>
        <begin position="472"/>
        <end position="524"/>
    </location>
</feature>
<protein>
    <submittedName>
        <fullName evidence="3">Cyclin-dependent kinase 5 activator protein</fullName>
    </submittedName>
</protein>
<dbReference type="Proteomes" id="UP000252519">
    <property type="component" value="Unassembled WGS sequence"/>
</dbReference>